<dbReference type="InParanoid" id="A0A1V8TDH9"/>
<accession>A0A1V8TDH9</accession>
<feature type="compositionally biased region" description="Basic and acidic residues" evidence="1">
    <location>
        <begin position="80"/>
        <end position="98"/>
    </location>
</feature>
<dbReference type="AlphaFoldDB" id="A0A1V8TDH9"/>
<feature type="region of interest" description="Disordered" evidence="1">
    <location>
        <begin position="513"/>
        <end position="547"/>
    </location>
</feature>
<reference evidence="3" key="1">
    <citation type="submission" date="2017-03" db="EMBL/GenBank/DDBJ databases">
        <title>Genomes of endolithic fungi from Antarctica.</title>
        <authorList>
            <person name="Coleine C."/>
            <person name="Masonjones S."/>
            <person name="Stajich J.E."/>
        </authorList>
    </citation>
    <scope>NUCLEOTIDE SEQUENCE [LARGE SCALE GENOMIC DNA]</scope>
    <source>
        <strain evidence="3">CCFEE 5527</strain>
    </source>
</reference>
<feature type="compositionally biased region" description="Basic and acidic residues" evidence="1">
    <location>
        <begin position="806"/>
        <end position="819"/>
    </location>
</feature>
<evidence type="ECO:0000313" key="2">
    <source>
        <dbReference type="EMBL" id="OQO09298.1"/>
    </source>
</evidence>
<dbReference type="OrthoDB" id="3440338at2759"/>
<proteinExistence type="predicted"/>
<feature type="compositionally biased region" description="Low complexity" evidence="1">
    <location>
        <begin position="523"/>
        <end position="535"/>
    </location>
</feature>
<feature type="region of interest" description="Disordered" evidence="1">
    <location>
        <begin position="728"/>
        <end position="837"/>
    </location>
</feature>
<organism evidence="2 3">
    <name type="scientific">Cryoendolithus antarcticus</name>
    <dbReference type="NCBI Taxonomy" id="1507870"/>
    <lineage>
        <taxon>Eukaryota</taxon>
        <taxon>Fungi</taxon>
        <taxon>Dikarya</taxon>
        <taxon>Ascomycota</taxon>
        <taxon>Pezizomycotina</taxon>
        <taxon>Dothideomycetes</taxon>
        <taxon>Dothideomycetidae</taxon>
        <taxon>Cladosporiales</taxon>
        <taxon>Cladosporiaceae</taxon>
        <taxon>Cryoendolithus</taxon>
    </lineage>
</organism>
<feature type="compositionally biased region" description="Polar residues" evidence="1">
    <location>
        <begin position="743"/>
        <end position="766"/>
    </location>
</feature>
<feature type="compositionally biased region" description="Polar residues" evidence="1">
    <location>
        <begin position="618"/>
        <end position="637"/>
    </location>
</feature>
<feature type="region of interest" description="Disordered" evidence="1">
    <location>
        <begin position="618"/>
        <end position="679"/>
    </location>
</feature>
<dbReference type="EMBL" id="NAJO01000010">
    <property type="protein sequence ID" value="OQO09298.1"/>
    <property type="molecule type" value="Genomic_DNA"/>
</dbReference>
<gene>
    <name evidence="2" type="ORF">B0A48_04696</name>
</gene>
<feature type="region of interest" description="Disordered" evidence="1">
    <location>
        <begin position="1"/>
        <end position="119"/>
    </location>
</feature>
<keyword evidence="3" id="KW-1185">Reference proteome</keyword>
<feature type="compositionally biased region" description="Low complexity" evidence="1">
    <location>
        <begin position="663"/>
        <end position="674"/>
    </location>
</feature>
<evidence type="ECO:0000256" key="1">
    <source>
        <dbReference type="SAM" id="MobiDB-lite"/>
    </source>
</evidence>
<feature type="compositionally biased region" description="Acidic residues" evidence="1">
    <location>
        <begin position="820"/>
        <end position="837"/>
    </location>
</feature>
<dbReference type="Proteomes" id="UP000192596">
    <property type="component" value="Unassembled WGS sequence"/>
</dbReference>
<evidence type="ECO:0000313" key="3">
    <source>
        <dbReference type="Proteomes" id="UP000192596"/>
    </source>
</evidence>
<comment type="caution">
    <text evidence="2">The sequence shown here is derived from an EMBL/GenBank/DDBJ whole genome shotgun (WGS) entry which is preliminary data.</text>
</comment>
<name>A0A1V8TDH9_9PEZI</name>
<sequence>MSLARLQARQANKGQPAQHPAPIHQAGQGRPDRTSFTIFRQPPQEDTLALPAVGATSHTAPASRVAPAAPTQSTPPVDPSYRRKAGEPPFVRSRDETNMRWAPRDNAAQKTDQRRPQPGTYWMPYDWTNSLKHGTFMETISAFIRAEKEDHKVMRDRDPDGYGDAILRHCRRMLASSNADLLRIISSGNLAREMWLKNKKIHSYILGLTKRSRHTPVIYKMEFVREYDNVAATPNQLRQIMAIAEQFNLPPDQQGDEIKAAKAKWERKHTKTEYYTENGRKKTRQVKDTLREAELASMLAAMKARLDDIPISMQNLPEEMPMGEVGYAKKGETRMEQHMKQSSSNKLMVLFFYVAQQIFKGRDTLIIRGNVIYCIWDENQASLAEAFFSVIASAYTKTGHGFSYTPAGVTVTSIFKTKWAWNLLGREATYTSRLIERMEADNHKTMVWARSRGVEDGGDQDELTEAELAARVADLEFLRDLERKLLGSTLFTNQVYSYLRRVVHDVEKSEAAGIASDAPLPMSETSSTSKPSSEPSSEKDSDEEMHDDASAADMSDLPFFGSDDLVYRQNDDARQMGLVYNRFVDPPTSHNAFVVAGALQSGSDDLAAGRDDWGVMPSTTRADGQSGVTFPNISSAGAQRGMSRPLLSRKSGKAPVASVPSGAARTPAAPVPRAFDNDENWDQVQLRQVMDESESTSKGGWLPVEMQQAMAESKAAADAANRILQRNAGGQGSSLRPFAGMLSQLSLPSRGQSQPSAIKGMQSTMPSSPPPLYRSQPETGSELSNLDPEDQRLVDQRQALHAANRRAHDDSTLRDHEIADDTAQEDDFDDTMEDVGA</sequence>
<protein>
    <submittedName>
        <fullName evidence="2">Uncharacterized protein</fullName>
    </submittedName>
</protein>